<reference evidence="11 12" key="1">
    <citation type="submission" date="2018-04" db="EMBL/GenBank/DDBJ databases">
        <authorList>
            <person name="Zhang X."/>
            <person name="Yuan J."/>
            <person name="Li F."/>
            <person name="Xiang J."/>
        </authorList>
    </citation>
    <scope>NUCLEOTIDE SEQUENCE [LARGE SCALE GENOMIC DNA]</scope>
    <source>
        <tissue evidence="11">Muscle</tissue>
    </source>
</reference>
<protein>
    <recommendedName>
        <fullName evidence="9">Probable proline--tRNA ligase, mitochondrial</fullName>
        <ecNumber evidence="1">6.1.1.15</ecNumber>
    </recommendedName>
    <alternativeName>
        <fullName evidence="7">Prolyl-tRNA synthetase</fullName>
    </alternativeName>
</protein>
<evidence type="ECO:0000256" key="5">
    <source>
        <dbReference type="ARBA" id="ARBA00022917"/>
    </source>
</evidence>
<evidence type="ECO:0000256" key="3">
    <source>
        <dbReference type="ARBA" id="ARBA00022741"/>
    </source>
</evidence>
<evidence type="ECO:0000256" key="2">
    <source>
        <dbReference type="ARBA" id="ARBA00022598"/>
    </source>
</evidence>
<dbReference type="PROSITE" id="PS50862">
    <property type="entry name" value="AA_TRNA_LIGASE_II"/>
    <property type="match status" value="1"/>
</dbReference>
<keyword evidence="12" id="KW-1185">Reference proteome</keyword>
<dbReference type="AlphaFoldDB" id="A0A3R7PED5"/>
<dbReference type="InterPro" id="IPR050062">
    <property type="entry name" value="Pro-tRNA_synthetase"/>
</dbReference>
<keyword evidence="6" id="KW-0030">Aminoacyl-tRNA synthetase</keyword>
<dbReference type="InterPro" id="IPR045864">
    <property type="entry name" value="aa-tRNA-synth_II/BPL/LPL"/>
</dbReference>
<dbReference type="Gene3D" id="3.30.930.10">
    <property type="entry name" value="Bira Bifunctional Protein, Domain 2"/>
    <property type="match status" value="1"/>
</dbReference>
<dbReference type="SUPFAM" id="SSF55681">
    <property type="entry name" value="Class II aaRS and biotin synthetases"/>
    <property type="match status" value="1"/>
</dbReference>
<gene>
    <name evidence="11" type="ORF">C7M84_013688</name>
</gene>
<dbReference type="PANTHER" id="PTHR42753:SF10">
    <property type="entry name" value="PROLINE--TRNA LIGASE, MITOCHONDRIAL-RELATED"/>
    <property type="match status" value="1"/>
</dbReference>
<evidence type="ECO:0000256" key="8">
    <source>
        <dbReference type="ARBA" id="ARBA00047671"/>
    </source>
</evidence>
<dbReference type="EMBL" id="QCYY01002708">
    <property type="protein sequence ID" value="ROT68192.1"/>
    <property type="molecule type" value="Genomic_DNA"/>
</dbReference>
<dbReference type="PRINTS" id="PR01046">
    <property type="entry name" value="TRNASYNTHPRO"/>
</dbReference>
<dbReference type="STRING" id="6689.A0A3R7PED5"/>
<accession>A0A3R7PED5</accession>
<evidence type="ECO:0000259" key="10">
    <source>
        <dbReference type="PROSITE" id="PS50862"/>
    </source>
</evidence>
<evidence type="ECO:0000256" key="9">
    <source>
        <dbReference type="ARBA" id="ARBA00071545"/>
    </source>
</evidence>
<organism evidence="11 12">
    <name type="scientific">Penaeus vannamei</name>
    <name type="common">Whiteleg shrimp</name>
    <name type="synonym">Litopenaeus vannamei</name>
    <dbReference type="NCBI Taxonomy" id="6689"/>
    <lineage>
        <taxon>Eukaryota</taxon>
        <taxon>Metazoa</taxon>
        <taxon>Ecdysozoa</taxon>
        <taxon>Arthropoda</taxon>
        <taxon>Crustacea</taxon>
        <taxon>Multicrustacea</taxon>
        <taxon>Malacostraca</taxon>
        <taxon>Eumalacostraca</taxon>
        <taxon>Eucarida</taxon>
        <taxon>Decapoda</taxon>
        <taxon>Dendrobranchiata</taxon>
        <taxon>Penaeoidea</taxon>
        <taxon>Penaeidae</taxon>
        <taxon>Penaeus</taxon>
    </lineage>
</organism>
<dbReference type="EC" id="6.1.1.15" evidence="1"/>
<keyword evidence="4" id="KW-0067">ATP-binding</keyword>
<dbReference type="GO" id="GO:0004827">
    <property type="term" value="F:proline-tRNA ligase activity"/>
    <property type="evidence" value="ECO:0007669"/>
    <property type="project" value="UniProtKB-EC"/>
</dbReference>
<sequence>MHHHRVSQLFQPLTVIPKDATLKKEETTSLSQKLMVNCGILSSRSNGMYAFLPLGQRALTKLTKVIDEEMASVNAQRLSLPLLTPGQLWKITGRWESTGQELLKVKDRHEKDYVLSPTHEEAIVNFIADIYPFSHRQLPLRLYQITSKIRDEMKPRFGLLRCKEFLMKDLYTFDVSEEAAVSTYMEICKAYDRVFQRIGVPFIKVEGDCGNIGGSFSHEYHYPAAIGEDTLLLCQKCGTATNAELLPDSSHTCSGCGEHLTKTMGIEVGHTFCLGTKYSKPLNCCYQNEKGKPSLMQMGCYGLGVSRILAAAVEVLSQGEQIRWPWILAPYKVCIISPKKGSKEAKAVSWVDHLAQVISNIPSLQDDVIIDDRETWTIGK</sequence>
<name>A0A3R7PED5_PENVA</name>
<dbReference type="GO" id="GO:0005739">
    <property type="term" value="C:mitochondrion"/>
    <property type="evidence" value="ECO:0007669"/>
    <property type="project" value="TreeGrafter"/>
</dbReference>
<feature type="non-terminal residue" evidence="11">
    <location>
        <position position="380"/>
    </location>
</feature>
<dbReference type="GO" id="GO:0005524">
    <property type="term" value="F:ATP binding"/>
    <property type="evidence" value="ECO:0007669"/>
    <property type="project" value="UniProtKB-KW"/>
</dbReference>
<dbReference type="Proteomes" id="UP000283509">
    <property type="component" value="Unassembled WGS sequence"/>
</dbReference>
<evidence type="ECO:0000256" key="4">
    <source>
        <dbReference type="ARBA" id="ARBA00022840"/>
    </source>
</evidence>
<evidence type="ECO:0000256" key="7">
    <source>
        <dbReference type="ARBA" id="ARBA00029731"/>
    </source>
</evidence>
<dbReference type="PANTHER" id="PTHR42753">
    <property type="entry name" value="MITOCHONDRIAL RIBOSOME PROTEIN L39/PROLYL-TRNA LIGASE FAMILY MEMBER"/>
    <property type="match status" value="1"/>
</dbReference>
<reference evidence="11 12" key="2">
    <citation type="submission" date="2019-01" db="EMBL/GenBank/DDBJ databases">
        <title>The decoding of complex shrimp genome reveals the adaptation for benthos swimmer, frequently molting mechanism and breeding impact on genome.</title>
        <authorList>
            <person name="Sun Y."/>
            <person name="Gao Y."/>
            <person name="Yu Y."/>
        </authorList>
    </citation>
    <scope>NUCLEOTIDE SEQUENCE [LARGE SCALE GENOMIC DNA]</scope>
    <source>
        <tissue evidence="11">Muscle</tissue>
    </source>
</reference>
<dbReference type="Pfam" id="PF00587">
    <property type="entry name" value="tRNA-synt_2b"/>
    <property type="match status" value="1"/>
</dbReference>
<dbReference type="InterPro" id="IPR036621">
    <property type="entry name" value="Anticodon-bd_dom_sf"/>
</dbReference>
<evidence type="ECO:0000256" key="1">
    <source>
        <dbReference type="ARBA" id="ARBA00012831"/>
    </source>
</evidence>
<dbReference type="OrthoDB" id="10267474at2759"/>
<dbReference type="SUPFAM" id="SSF52954">
    <property type="entry name" value="Class II aaRS ABD-related"/>
    <property type="match status" value="1"/>
</dbReference>
<dbReference type="FunFam" id="3.30.930.10:FF:000042">
    <property type="entry name" value="probable proline--tRNA ligase, mitochondrial"/>
    <property type="match status" value="1"/>
</dbReference>
<keyword evidence="3" id="KW-0547">Nucleotide-binding</keyword>
<dbReference type="CDD" id="cd00779">
    <property type="entry name" value="ProRS_core_prok"/>
    <property type="match status" value="1"/>
</dbReference>
<comment type="caution">
    <text evidence="11">The sequence shown here is derived from an EMBL/GenBank/DDBJ whole genome shotgun (WGS) entry which is preliminary data.</text>
</comment>
<dbReference type="InterPro" id="IPR002316">
    <property type="entry name" value="Pro-tRNA-ligase_IIa"/>
</dbReference>
<dbReference type="InterPro" id="IPR002314">
    <property type="entry name" value="aa-tRNA-synt_IIb"/>
</dbReference>
<dbReference type="InterPro" id="IPR006195">
    <property type="entry name" value="aa-tRNA-synth_II"/>
</dbReference>
<feature type="domain" description="Aminoacyl-transfer RNA synthetases class-II family profile" evidence="10">
    <location>
        <begin position="47"/>
        <end position="325"/>
    </location>
</feature>
<keyword evidence="5" id="KW-0648">Protein biosynthesis</keyword>
<dbReference type="InterPro" id="IPR033730">
    <property type="entry name" value="ProRS_core_prok"/>
</dbReference>
<evidence type="ECO:0000313" key="12">
    <source>
        <dbReference type="Proteomes" id="UP000283509"/>
    </source>
</evidence>
<comment type="catalytic activity">
    <reaction evidence="8">
        <text>tRNA(Pro) + L-proline + ATP = L-prolyl-tRNA(Pro) + AMP + diphosphate</text>
        <dbReference type="Rhea" id="RHEA:14305"/>
        <dbReference type="Rhea" id="RHEA-COMP:9700"/>
        <dbReference type="Rhea" id="RHEA-COMP:9702"/>
        <dbReference type="ChEBI" id="CHEBI:30616"/>
        <dbReference type="ChEBI" id="CHEBI:33019"/>
        <dbReference type="ChEBI" id="CHEBI:60039"/>
        <dbReference type="ChEBI" id="CHEBI:78442"/>
        <dbReference type="ChEBI" id="CHEBI:78532"/>
        <dbReference type="ChEBI" id="CHEBI:456215"/>
        <dbReference type="EC" id="6.1.1.15"/>
    </reaction>
</comment>
<proteinExistence type="predicted"/>
<keyword evidence="2 11" id="KW-0436">Ligase</keyword>
<evidence type="ECO:0000256" key="6">
    <source>
        <dbReference type="ARBA" id="ARBA00023146"/>
    </source>
</evidence>
<evidence type="ECO:0000313" key="11">
    <source>
        <dbReference type="EMBL" id="ROT68192.1"/>
    </source>
</evidence>
<dbReference type="GO" id="GO:0006433">
    <property type="term" value="P:prolyl-tRNA aminoacylation"/>
    <property type="evidence" value="ECO:0007669"/>
    <property type="project" value="InterPro"/>
</dbReference>
<dbReference type="Gene3D" id="3.40.50.800">
    <property type="entry name" value="Anticodon-binding domain"/>
    <property type="match status" value="1"/>
</dbReference>